<reference evidence="2" key="1">
    <citation type="submission" date="2020-05" db="EMBL/GenBank/DDBJ databases">
        <authorList>
            <person name="Chiriac C."/>
            <person name="Salcher M."/>
            <person name="Ghai R."/>
            <person name="Kavagutti S V."/>
        </authorList>
    </citation>
    <scope>NUCLEOTIDE SEQUENCE</scope>
</reference>
<evidence type="ECO:0000256" key="1">
    <source>
        <dbReference type="SAM" id="MobiDB-lite"/>
    </source>
</evidence>
<organism evidence="2">
    <name type="scientific">uncultured Caudovirales phage</name>
    <dbReference type="NCBI Taxonomy" id="2100421"/>
    <lineage>
        <taxon>Viruses</taxon>
        <taxon>Duplodnaviria</taxon>
        <taxon>Heunggongvirae</taxon>
        <taxon>Uroviricota</taxon>
        <taxon>Caudoviricetes</taxon>
        <taxon>Peduoviridae</taxon>
        <taxon>Maltschvirus</taxon>
        <taxon>Maltschvirus maltsch</taxon>
    </lineage>
</organism>
<sequence length="230" mass="24852">MAVDANPNFRVNVYGADPTAVVDTDRLLPQSSGGRGGGIPLPWFSRSSSPTYPAGSTPSTSANQNKGFQMTPGQSQIAAQGIQTAGSLYGAKKGSDAATKSADMQTRAATEAARIQAQSSADQLAYIKRQSELDRLSKRFSDKQNYGLSSAGVMNDFSRYGDTSFNTRASELSQGRTQDKIYGARQNQMNYMRNLLGMPQNELSVYVEPDALQLTRPTLPDYVDDTTPIE</sequence>
<dbReference type="EMBL" id="LR797483">
    <property type="protein sequence ID" value="CAB4219555.1"/>
    <property type="molecule type" value="Genomic_DNA"/>
</dbReference>
<gene>
    <name evidence="2" type="ORF">UFOVP1617_6</name>
</gene>
<name>A0A6J5SW24_9CAUD</name>
<feature type="compositionally biased region" description="Polar residues" evidence="1">
    <location>
        <begin position="45"/>
        <end position="77"/>
    </location>
</feature>
<evidence type="ECO:0000313" key="2">
    <source>
        <dbReference type="EMBL" id="CAB4219555.1"/>
    </source>
</evidence>
<protein>
    <submittedName>
        <fullName evidence="2">Uncharacterized protein</fullName>
    </submittedName>
</protein>
<accession>A0A6J5SW24</accession>
<feature type="region of interest" description="Disordered" evidence="1">
    <location>
        <begin position="26"/>
        <end position="77"/>
    </location>
</feature>
<proteinExistence type="predicted"/>